<feature type="signal peptide" evidence="2">
    <location>
        <begin position="1"/>
        <end position="22"/>
    </location>
</feature>
<dbReference type="STRING" id="1802461.A3B24_00900"/>
<dbReference type="EMBL" id="MHUG01000015">
    <property type="protein sequence ID" value="OHA73184.1"/>
    <property type="molecule type" value="Genomic_DNA"/>
</dbReference>
<evidence type="ECO:0000256" key="2">
    <source>
        <dbReference type="SAM" id="SignalP"/>
    </source>
</evidence>
<keyword evidence="1" id="KW-0472">Membrane</keyword>
<protein>
    <submittedName>
        <fullName evidence="3">Uncharacterized protein</fullName>
    </submittedName>
</protein>
<dbReference type="Proteomes" id="UP000176917">
    <property type="component" value="Unassembled WGS sequence"/>
</dbReference>
<evidence type="ECO:0000313" key="4">
    <source>
        <dbReference type="Proteomes" id="UP000176917"/>
    </source>
</evidence>
<evidence type="ECO:0000256" key="1">
    <source>
        <dbReference type="SAM" id="Phobius"/>
    </source>
</evidence>
<gene>
    <name evidence="3" type="ORF">A3B24_00900</name>
</gene>
<sequence length="156" mass="16615">MKKKYLFLILILTFTFSGFAFAEASSHNLPPDAYRLPTTGIPIEGKGILGLIELVTSWTFAIFTAVSVIFIVMSAFEFVTAQGDPAKITKARQSLIFAVIGIAIALMAFAIPRVVRNIVVESSTTTVSGGCASGPAAVNCRANEGVCVGNDCRYTQ</sequence>
<feature type="transmembrane region" description="Helical" evidence="1">
    <location>
        <begin position="48"/>
        <end position="73"/>
    </location>
</feature>
<feature type="chain" id="PRO_5009584274" evidence="2">
    <location>
        <begin position="23"/>
        <end position="156"/>
    </location>
</feature>
<keyword evidence="1" id="KW-1133">Transmembrane helix</keyword>
<feature type="transmembrane region" description="Helical" evidence="1">
    <location>
        <begin position="94"/>
        <end position="115"/>
    </location>
</feature>
<proteinExistence type="predicted"/>
<dbReference type="AlphaFoldDB" id="A0A1G2RK14"/>
<keyword evidence="1" id="KW-0812">Transmembrane</keyword>
<reference evidence="3 4" key="1">
    <citation type="journal article" date="2016" name="Nat. Commun.">
        <title>Thousands of microbial genomes shed light on interconnected biogeochemical processes in an aquifer system.</title>
        <authorList>
            <person name="Anantharaman K."/>
            <person name="Brown C.T."/>
            <person name="Hug L.A."/>
            <person name="Sharon I."/>
            <person name="Castelle C.J."/>
            <person name="Probst A.J."/>
            <person name="Thomas B.C."/>
            <person name="Singh A."/>
            <person name="Wilkins M.J."/>
            <person name="Karaoz U."/>
            <person name="Brodie E.L."/>
            <person name="Williams K.H."/>
            <person name="Hubbard S.S."/>
            <person name="Banfield J.F."/>
        </authorList>
    </citation>
    <scope>NUCLEOTIDE SEQUENCE [LARGE SCALE GENOMIC DNA]</scope>
</reference>
<name>A0A1G2RK14_9BACT</name>
<comment type="caution">
    <text evidence="3">The sequence shown here is derived from an EMBL/GenBank/DDBJ whole genome shotgun (WGS) entry which is preliminary data.</text>
</comment>
<organism evidence="3 4">
    <name type="scientific">Candidatus Wildermuthbacteria bacterium RIFCSPLOWO2_01_FULL_48_16</name>
    <dbReference type="NCBI Taxonomy" id="1802461"/>
    <lineage>
        <taxon>Bacteria</taxon>
        <taxon>Candidatus Wildermuthiibacteriota</taxon>
    </lineage>
</organism>
<keyword evidence="2" id="KW-0732">Signal</keyword>
<evidence type="ECO:0000313" key="3">
    <source>
        <dbReference type="EMBL" id="OHA73184.1"/>
    </source>
</evidence>
<accession>A0A1G2RK14</accession>